<accession>A0A7K0CRJ7</accession>
<dbReference type="Pfam" id="PF04299">
    <property type="entry name" value="FMN_bind_2"/>
    <property type="match status" value="1"/>
</dbReference>
<evidence type="ECO:0008006" key="3">
    <source>
        <dbReference type="Google" id="ProtNLM"/>
    </source>
</evidence>
<gene>
    <name evidence="1" type="ORF">SRB5_63100</name>
</gene>
<evidence type="ECO:0000313" key="2">
    <source>
        <dbReference type="Proteomes" id="UP000466345"/>
    </source>
</evidence>
<protein>
    <recommendedName>
        <fullName evidence="3">Transcriptional regulator</fullName>
    </recommendedName>
</protein>
<evidence type="ECO:0000313" key="1">
    <source>
        <dbReference type="EMBL" id="MQY16118.1"/>
    </source>
</evidence>
<dbReference type="InterPro" id="IPR012349">
    <property type="entry name" value="Split_barrel_FMN-bd"/>
</dbReference>
<dbReference type="SUPFAM" id="SSF50475">
    <property type="entry name" value="FMN-binding split barrel"/>
    <property type="match status" value="1"/>
</dbReference>
<reference evidence="1 2" key="1">
    <citation type="submission" date="2019-10" db="EMBL/GenBank/DDBJ databases">
        <title>Streptomyces smaragdinus sp. nov. and Streptomyces fabii sp. nov., isolated from the gut of fungus growing-termite Macrotermes natalensis.</title>
        <authorList>
            <person name="Schwitalla J."/>
            <person name="Benndorf R."/>
            <person name="Martin K."/>
            <person name="De Beer W."/>
            <person name="Kaster A.-K."/>
            <person name="Vollmers J."/>
            <person name="Poulsen M."/>
            <person name="Beemelmanns C."/>
        </authorList>
    </citation>
    <scope>NUCLEOTIDE SEQUENCE [LARGE SCALE GENOMIC DNA]</scope>
    <source>
        <strain evidence="1 2">RB5</strain>
    </source>
</reference>
<dbReference type="Proteomes" id="UP000466345">
    <property type="component" value="Unassembled WGS sequence"/>
</dbReference>
<name>A0A7K0CRJ7_9ACTN</name>
<dbReference type="InterPro" id="IPR007396">
    <property type="entry name" value="TR_PAI2-type"/>
</dbReference>
<organism evidence="1 2">
    <name type="scientific">Streptomyces smaragdinus</name>
    <dbReference type="NCBI Taxonomy" id="2585196"/>
    <lineage>
        <taxon>Bacteria</taxon>
        <taxon>Bacillati</taxon>
        <taxon>Actinomycetota</taxon>
        <taxon>Actinomycetes</taxon>
        <taxon>Kitasatosporales</taxon>
        <taxon>Streptomycetaceae</taxon>
        <taxon>Streptomyces</taxon>
    </lineage>
</organism>
<proteinExistence type="predicted"/>
<comment type="caution">
    <text evidence="1">The sequence shown here is derived from an EMBL/GenBank/DDBJ whole genome shotgun (WGS) entry which is preliminary data.</text>
</comment>
<dbReference type="RefSeq" id="WP_153456902.1">
    <property type="nucleotide sequence ID" value="NZ_WEGJ01000045.1"/>
</dbReference>
<keyword evidence="2" id="KW-1185">Reference proteome</keyword>
<dbReference type="AlphaFoldDB" id="A0A7K0CRJ7"/>
<dbReference type="Gene3D" id="2.30.110.10">
    <property type="entry name" value="Electron Transport, Fmn-binding Protein, Chain A"/>
    <property type="match status" value="1"/>
</dbReference>
<dbReference type="PANTHER" id="PTHR35802:SF1">
    <property type="entry name" value="PROTEASE SYNTHASE AND SPORULATION PROTEIN PAI 2"/>
    <property type="match status" value="1"/>
</dbReference>
<dbReference type="EMBL" id="WEGJ01000045">
    <property type="protein sequence ID" value="MQY16118.1"/>
    <property type="molecule type" value="Genomic_DNA"/>
</dbReference>
<dbReference type="PANTHER" id="PTHR35802">
    <property type="entry name" value="PROTEASE SYNTHASE AND SPORULATION PROTEIN PAI 2"/>
    <property type="match status" value="1"/>
</dbReference>
<dbReference type="OrthoDB" id="9794948at2"/>
<sequence>MLIHPWDAPYDDAEWQDWLTGRDFGQLAVNGSAGEPPFVQPVHFAYDAGRAEVVTHLARPNPVLKAIEDAPEVLLSVVDDYAFVPGAWKAEAGTPAAHGVPTSFYAAVQLHCTAHVVTDPELTARLLARQTDHFQGAGSHAPIAPGTEPFGRLLPGIRVLRLEVTRVRAKFKYAGKNPRAVQERVAAGLAGRNAPLDGAARGNLLRRAARQEAGRPPVTPGR</sequence>